<dbReference type="PANTHER" id="PTHR21694:SF18">
    <property type="entry name" value="COILED-COIL DOMAIN-CONTAINING PROTEIN 63"/>
    <property type="match status" value="1"/>
</dbReference>
<feature type="region of interest" description="Disordered" evidence="3">
    <location>
        <begin position="193"/>
        <end position="213"/>
    </location>
</feature>
<dbReference type="EMBL" id="LSYV01001254">
    <property type="protein sequence ID" value="KXZ40929.1"/>
    <property type="molecule type" value="Genomic_DNA"/>
</dbReference>
<sequence length="323" mass="33010">MAPAQAGSQAQAARLTKVLEGAEAAEEYEEAAGASPRSGGASSPASPVPLDLDSVEQGVGAEAAAMQLQRTAGLPSLPATLSHYSCLEQRSFDLFNSCNEANERITALTKEARELEAELRQLESAAVSGRQHEAIRGVLGRRDTALRRAESCAERRSQLDRRLAQLRAGIHACLRKLGAAAAAQAWEASAPSAATAGTAPPEAGGGAASTVPPAQHPAAAACAHVMAGLALLEQRAAAVVAVQGTMVGRTSSLQRGGGVTVGRLPSATTPSPRGRAAAVGSKAAGGRGPAPPPAEDPDSEDEEDEMPLTREQIQARSSSLRRA</sequence>
<evidence type="ECO:0000313" key="5">
    <source>
        <dbReference type="EMBL" id="KXZ40929.1"/>
    </source>
</evidence>
<feature type="region of interest" description="Disordered" evidence="3">
    <location>
        <begin position="250"/>
        <end position="323"/>
    </location>
</feature>
<evidence type="ECO:0000256" key="3">
    <source>
        <dbReference type="SAM" id="MobiDB-lite"/>
    </source>
</evidence>
<accession>A0A150FTK0</accession>
<organism evidence="5 6">
    <name type="scientific">Gonium pectorale</name>
    <name type="common">Green alga</name>
    <dbReference type="NCBI Taxonomy" id="33097"/>
    <lineage>
        <taxon>Eukaryota</taxon>
        <taxon>Viridiplantae</taxon>
        <taxon>Chlorophyta</taxon>
        <taxon>core chlorophytes</taxon>
        <taxon>Chlorophyceae</taxon>
        <taxon>CS clade</taxon>
        <taxon>Chlamydomonadales</taxon>
        <taxon>Volvocaceae</taxon>
        <taxon>Gonium</taxon>
    </lineage>
</organism>
<name>A0A150FTK0_GONPE</name>
<feature type="coiled-coil region" evidence="2">
    <location>
        <begin position="98"/>
        <end position="132"/>
    </location>
</feature>
<dbReference type="InterPro" id="IPR051876">
    <property type="entry name" value="ODA-DC/CCD"/>
</dbReference>
<evidence type="ECO:0000313" key="6">
    <source>
        <dbReference type="Proteomes" id="UP000075714"/>
    </source>
</evidence>
<evidence type="ECO:0000256" key="1">
    <source>
        <dbReference type="ARBA" id="ARBA00023054"/>
    </source>
</evidence>
<evidence type="ECO:0000256" key="2">
    <source>
        <dbReference type="SAM" id="Coils"/>
    </source>
</evidence>
<keyword evidence="1 2" id="KW-0175">Coiled coil</keyword>
<dbReference type="AlphaFoldDB" id="A0A150FTK0"/>
<protein>
    <recommendedName>
        <fullName evidence="4">ODAD1 central coiled coil region domain-containing protein</fullName>
    </recommendedName>
</protein>
<proteinExistence type="predicted"/>
<dbReference type="OrthoDB" id="540051at2759"/>
<feature type="compositionally biased region" description="Low complexity" evidence="3">
    <location>
        <begin position="31"/>
        <end position="45"/>
    </location>
</feature>
<keyword evidence="6" id="KW-1185">Reference proteome</keyword>
<feature type="compositionally biased region" description="Polar residues" evidence="3">
    <location>
        <begin position="311"/>
        <end position="323"/>
    </location>
</feature>
<dbReference type="STRING" id="33097.A0A150FTK0"/>
<dbReference type="Proteomes" id="UP000075714">
    <property type="component" value="Unassembled WGS sequence"/>
</dbReference>
<comment type="caution">
    <text evidence="5">The sequence shown here is derived from an EMBL/GenBank/DDBJ whole genome shotgun (WGS) entry which is preliminary data.</text>
</comment>
<reference evidence="6" key="1">
    <citation type="journal article" date="2016" name="Nat. Commun.">
        <title>The Gonium pectorale genome demonstrates co-option of cell cycle regulation during the evolution of multicellularity.</title>
        <authorList>
            <person name="Hanschen E.R."/>
            <person name="Marriage T.N."/>
            <person name="Ferris P.J."/>
            <person name="Hamaji T."/>
            <person name="Toyoda A."/>
            <person name="Fujiyama A."/>
            <person name="Neme R."/>
            <person name="Noguchi H."/>
            <person name="Minakuchi Y."/>
            <person name="Suzuki M."/>
            <person name="Kawai-Toyooka H."/>
            <person name="Smith D.R."/>
            <person name="Sparks H."/>
            <person name="Anderson J."/>
            <person name="Bakaric R."/>
            <person name="Luria V."/>
            <person name="Karger A."/>
            <person name="Kirschner M.W."/>
            <person name="Durand P.M."/>
            <person name="Michod R.E."/>
            <person name="Nozaki H."/>
            <person name="Olson B.J."/>
        </authorList>
    </citation>
    <scope>NUCLEOTIDE SEQUENCE [LARGE SCALE GENOMIC DNA]</scope>
    <source>
        <strain evidence="6">NIES-2863</strain>
    </source>
</reference>
<feature type="region of interest" description="Disordered" evidence="3">
    <location>
        <begin position="24"/>
        <end position="52"/>
    </location>
</feature>
<dbReference type="InterPro" id="IPR049258">
    <property type="entry name" value="ODAD1_CC"/>
</dbReference>
<evidence type="ECO:0000259" key="4">
    <source>
        <dbReference type="Pfam" id="PF21773"/>
    </source>
</evidence>
<gene>
    <name evidence="5" type="ORF">GPECTOR_1260g517</name>
</gene>
<feature type="compositionally biased region" description="Acidic residues" evidence="3">
    <location>
        <begin position="295"/>
        <end position="306"/>
    </location>
</feature>
<dbReference type="PANTHER" id="PTHR21694">
    <property type="entry name" value="COILED-COIL DOMAIN-CONTAINING PROTEIN 63"/>
    <property type="match status" value="1"/>
</dbReference>
<dbReference type="Pfam" id="PF21773">
    <property type="entry name" value="ODAD1_CC"/>
    <property type="match status" value="1"/>
</dbReference>
<feature type="domain" description="ODAD1 central coiled coil region" evidence="4">
    <location>
        <begin position="62"/>
        <end position="178"/>
    </location>
</feature>